<comment type="caution">
    <text evidence="1">The sequence shown here is derived from an EMBL/GenBank/DDBJ whole genome shotgun (WGS) entry which is preliminary data.</text>
</comment>
<sequence>MIQYIKIQKMAPVQRTSVLLFLGFIFAFQMNVYAQTDDFIEFTGTIVSGKTGKTLEYASISLVGSNISTVSNSEGEFSIKVPLDLRTNNLLIAYLGYNNKEVSLESLGSGKTRIELTESIEQLREVNVTTRDPEKIVREAVARIKNNYTDDPLIMTAFYRESISKGKKYASLSEAVVEIYKQPYTSNVEDYARLFKSRKSTDYKKLDTLVLKLQGGPYNTMRFDIAKNKSLILDEESLKNYSFSYANLTNLNNRPTHIISFRQLPSIEEPMFYGKLYIDVQSYAITKVDISLNLENEALASRFFVKKKPSNAEVTPTVANYQIDYRENNGRWFQSYSRLELGFKVNWKKKLFNSNYAVNIEMAITDWKNNTEGISLKNSEKLRSNVILVDKTSGFTDPDFWGEYNIIEPEKSIENAIDKIQRKLK</sequence>
<proteinExistence type="predicted"/>
<dbReference type="Proteomes" id="UP001597201">
    <property type="component" value="Unassembled WGS sequence"/>
</dbReference>
<dbReference type="InterPro" id="IPR008969">
    <property type="entry name" value="CarboxyPept-like_regulatory"/>
</dbReference>
<protein>
    <submittedName>
        <fullName evidence="1">Carboxypeptidase-like regulatory domain-containing protein</fullName>
    </submittedName>
</protein>
<dbReference type="SUPFAM" id="SSF49464">
    <property type="entry name" value="Carboxypeptidase regulatory domain-like"/>
    <property type="match status" value="1"/>
</dbReference>
<accession>A0ABW3Y458</accession>
<evidence type="ECO:0000313" key="2">
    <source>
        <dbReference type="Proteomes" id="UP001597201"/>
    </source>
</evidence>
<gene>
    <name evidence="1" type="ORF">ACFQ39_07785</name>
</gene>
<dbReference type="RefSeq" id="WP_377177767.1">
    <property type="nucleotide sequence ID" value="NZ_JBHTMY010000003.1"/>
</dbReference>
<dbReference type="Pfam" id="PF13715">
    <property type="entry name" value="CarbopepD_reg_2"/>
    <property type="match status" value="1"/>
</dbReference>
<reference evidence="2" key="1">
    <citation type="journal article" date="2019" name="Int. J. Syst. Evol. Microbiol.">
        <title>The Global Catalogue of Microorganisms (GCM) 10K type strain sequencing project: providing services to taxonomists for standard genome sequencing and annotation.</title>
        <authorList>
            <consortium name="The Broad Institute Genomics Platform"/>
            <consortium name="The Broad Institute Genome Sequencing Center for Infectious Disease"/>
            <person name="Wu L."/>
            <person name="Ma J."/>
        </authorList>
    </citation>
    <scope>NUCLEOTIDE SEQUENCE [LARGE SCALE GENOMIC DNA]</scope>
    <source>
        <strain evidence="2">CCUG 61485</strain>
    </source>
</reference>
<evidence type="ECO:0000313" key="1">
    <source>
        <dbReference type="EMBL" id="MFD1315514.1"/>
    </source>
</evidence>
<dbReference type="EMBL" id="JBHTMY010000003">
    <property type="protein sequence ID" value="MFD1315514.1"/>
    <property type="molecule type" value="Genomic_DNA"/>
</dbReference>
<organism evidence="1 2">
    <name type="scientific">Namhaeicola litoreus</name>
    <dbReference type="NCBI Taxonomy" id="1052145"/>
    <lineage>
        <taxon>Bacteria</taxon>
        <taxon>Pseudomonadati</taxon>
        <taxon>Bacteroidota</taxon>
        <taxon>Flavobacteriia</taxon>
        <taxon>Flavobacteriales</taxon>
        <taxon>Flavobacteriaceae</taxon>
        <taxon>Namhaeicola</taxon>
    </lineage>
</organism>
<keyword evidence="2" id="KW-1185">Reference proteome</keyword>
<dbReference type="Gene3D" id="2.60.40.1120">
    <property type="entry name" value="Carboxypeptidase-like, regulatory domain"/>
    <property type="match status" value="1"/>
</dbReference>
<name>A0ABW3Y458_9FLAO</name>